<evidence type="ECO:0000259" key="3">
    <source>
        <dbReference type="Pfam" id="PF22255"/>
    </source>
</evidence>
<dbReference type="SUPFAM" id="SSF69279">
    <property type="entry name" value="Phage tail proteins"/>
    <property type="match status" value="2"/>
</dbReference>
<proteinExistence type="predicted"/>
<evidence type="ECO:0000259" key="1">
    <source>
        <dbReference type="Pfam" id="PF21683"/>
    </source>
</evidence>
<dbReference type="InterPro" id="IPR053981">
    <property type="entry name" value="Gp44/GpP-like_2nd"/>
</dbReference>
<evidence type="ECO:0000259" key="2">
    <source>
        <dbReference type="Pfam" id="PF21929"/>
    </source>
</evidence>
<evidence type="ECO:0000313" key="4">
    <source>
        <dbReference type="EMBL" id="MBO1325318.1"/>
    </source>
</evidence>
<dbReference type="InterPro" id="IPR026276">
    <property type="entry name" value="Baseplate_GpP"/>
</dbReference>
<evidence type="ECO:0000313" key="5">
    <source>
        <dbReference type="Proteomes" id="UP000664073"/>
    </source>
</evidence>
<name>A0A939HJ01_9PROT</name>
<feature type="domain" description="Baseplate hub protein gp44/GpP-like second" evidence="3">
    <location>
        <begin position="71"/>
        <end position="148"/>
    </location>
</feature>
<dbReference type="Proteomes" id="UP000664073">
    <property type="component" value="Unassembled WGS sequence"/>
</dbReference>
<dbReference type="Pfam" id="PF22255">
    <property type="entry name" value="Gp44-like_2nd"/>
    <property type="match status" value="1"/>
</dbReference>
<dbReference type="InterPro" id="IPR053982">
    <property type="entry name" value="Gp44/GpP-like_C"/>
</dbReference>
<dbReference type="InterPro" id="IPR049354">
    <property type="entry name" value="GpP-like_N"/>
</dbReference>
<protein>
    <submittedName>
        <fullName evidence="4">Phage tail protein</fullName>
    </submittedName>
</protein>
<dbReference type="PIRSF" id="PIRSF004440">
    <property type="entry name" value="GpP"/>
    <property type="match status" value="1"/>
</dbReference>
<dbReference type="Gene3D" id="3.30.1920.10">
    <property type="entry name" value="Baseplate protein-like domains - 2 layer sandwich fold"/>
    <property type="match status" value="1"/>
</dbReference>
<dbReference type="EMBL" id="JAFVMH010000003">
    <property type="protein sequence ID" value="MBO1325318.1"/>
    <property type="molecule type" value="Genomic_DNA"/>
</dbReference>
<dbReference type="AlphaFoldDB" id="A0A939HJ01"/>
<comment type="caution">
    <text evidence="4">The sequence shown here is derived from an EMBL/GenBank/DDBJ whole genome shotgun (WGS) entry which is preliminary data.</text>
</comment>
<organism evidence="4 5">
    <name type="scientific">Acetobacter garciniae</name>
    <dbReference type="NCBI Taxonomy" id="2817435"/>
    <lineage>
        <taxon>Bacteria</taxon>
        <taxon>Pseudomonadati</taxon>
        <taxon>Pseudomonadota</taxon>
        <taxon>Alphaproteobacteria</taxon>
        <taxon>Acetobacterales</taxon>
        <taxon>Acetobacteraceae</taxon>
        <taxon>Acetobacter</taxon>
    </lineage>
</organism>
<keyword evidence="5" id="KW-1185">Reference proteome</keyword>
<feature type="domain" description="Baseplate hub protein gp44-like N-terminal" evidence="1">
    <location>
        <begin position="17"/>
        <end position="60"/>
    </location>
</feature>
<sequence length="341" mass="36959">MPWAAMFETTKWQPTTTDGYTISINPGDSCRIQIGSDQVLTGYVQSISEEVGPDEHILRVVVTSKSIDATECSAEFSTYQMNNTTVLAIAQQVCKPFGITVNSVGGAGSTPIQQFSVILTETAYEVIERATRLAGCLFYDQPDGSILLAPVSTVSVGALIQGQNVERARFMRSMNGRFSSIQAILQTTAVLFEAPQDGNKQAQEMQALTAPGQASASDPGVTRHRPLLVPVETGDADYKIAAQRVQWEVARRYGRSMPLELTCDSWRDSNGRLWQPNTLSATYLPKLGVTLTLLIAEVEFVQGMDGTHANIIAMPPEAFKPQPLVLPMAQNEGVAAATRNS</sequence>
<reference evidence="4" key="1">
    <citation type="submission" date="2021-03" db="EMBL/GenBank/DDBJ databases">
        <title>The complete genome sequence of Acetobacter sp. TBRC 12339.</title>
        <authorList>
            <person name="Charoenyingcharoen P."/>
            <person name="Yukphan P."/>
        </authorList>
    </citation>
    <scope>NUCLEOTIDE SEQUENCE</scope>
    <source>
        <strain evidence="4">TBRC 12339</strain>
    </source>
</reference>
<dbReference type="Pfam" id="PF21683">
    <property type="entry name" value="GpP-like_1st"/>
    <property type="match status" value="1"/>
</dbReference>
<dbReference type="Pfam" id="PF21929">
    <property type="entry name" value="GpP_4th"/>
    <property type="match status" value="1"/>
</dbReference>
<dbReference type="Gene3D" id="2.30.300.10">
    <property type="entry name" value="Baseplate protein-like domain - beta roll fold"/>
    <property type="match status" value="1"/>
</dbReference>
<dbReference type="InterPro" id="IPR023399">
    <property type="entry name" value="Baseplate-like_2-layer_sand"/>
</dbReference>
<accession>A0A939HJ01</accession>
<feature type="domain" description="Baseplate hub protein gp44/GpP-like C-terminal" evidence="2">
    <location>
        <begin position="239"/>
        <end position="321"/>
    </location>
</feature>
<dbReference type="Gene3D" id="3.55.50.10">
    <property type="entry name" value="Baseplate protein-like domains"/>
    <property type="match status" value="1"/>
</dbReference>
<gene>
    <name evidence="4" type="ORF">J2D77_09180</name>
</gene>